<dbReference type="Proteomes" id="UP000007113">
    <property type="component" value="Chromosome"/>
</dbReference>
<organism evidence="2 3">
    <name type="scientific">Granulicella mallensis (strain ATCC BAA-1857 / DSM 23137 / MP5ACTX8)</name>
    <dbReference type="NCBI Taxonomy" id="682795"/>
    <lineage>
        <taxon>Bacteria</taxon>
        <taxon>Pseudomonadati</taxon>
        <taxon>Acidobacteriota</taxon>
        <taxon>Terriglobia</taxon>
        <taxon>Terriglobales</taxon>
        <taxon>Acidobacteriaceae</taxon>
        <taxon>Granulicella</taxon>
    </lineage>
</organism>
<dbReference type="GO" id="GO:0005975">
    <property type="term" value="P:carbohydrate metabolic process"/>
    <property type="evidence" value="ECO:0007669"/>
    <property type="project" value="InterPro"/>
</dbReference>
<dbReference type="SUPFAM" id="SSF48208">
    <property type="entry name" value="Six-hairpin glycosidases"/>
    <property type="match status" value="1"/>
</dbReference>
<dbReference type="HOGENOM" id="CLU_025336_0_0_0"/>
<sequence>MDRRDFIKSMAASTAVLHTLSAQGAGQALHPSRTGSVPASAASVEGHTKLASFTRKGETWTVYEDLSVRDGVLTFVSSAGTARVLPKTAEATFADDGPQHLGLDIKDIGMAGADLLADKLLAHGDPREEEVHKAAPPMNSAHHEGNNPNYRPSWNTFVGTRECSDTMPVYPSGSTRTYHPIQYFKELTQERSNQRHEGLVGGWMPAVRKVLPGDNGSYYEIVVFGDVLAKDRFIVQTWHRTSHIQNGKIAKVEFGYSYPAYTRRRQDPKPEEFYLGLLEFAEYWERQTHDLVPLSLPDKSWTDMVRYAFVKEQMVRPGGVYPKYGAVDRDYYGPEYDGFQDIFTMALYANLECGRFDLAHDIFDNYFSDFTDSKGMINMRGAETAQFGLTLFLIARYYQLTGDKTLLIKHREKIEATATLLAELQDESLKLSPTDPGYGLLHGWCESDSCLMPDPSIWDKPYFSNSAFTVRGWRDIAGTWRKLKFPGGEALATDWTRRSEQLQAALTKSIEANIRHDMKPAYIGPMPGVKLTFRESIEQEHPSEQGWTHRCYAELLQPDVLPAAQANIVIDCMRAYGATTAGVVANVGRANPHDRAILGFVSYGYAAALLHLNRIEEYILFLYSHRYHDHSRGSWTAGEVSGITGGGALFCIPAQQTIPLLIRWMLVFEDSDEDRLHFGRALPREWVATGKPIAISGAPTRWGRVDYHLETRSSNTLAASITLPAKGDLPKELHVTFRAGDGRKLVSATVNGKPAQFGGPHQDAVVIVPRGERVFEVVTQLA</sequence>
<dbReference type="EMBL" id="CP003130">
    <property type="protein sequence ID" value="AEU39019.1"/>
    <property type="molecule type" value="Genomic_DNA"/>
</dbReference>
<accession>G8NXM4</accession>
<protein>
    <recommendedName>
        <fullName evidence="4">Tat pathway signal protein</fullName>
    </recommendedName>
</protein>
<gene>
    <name evidence="2" type="ordered locus">AciX8_4750</name>
</gene>
<evidence type="ECO:0000313" key="3">
    <source>
        <dbReference type="Proteomes" id="UP000007113"/>
    </source>
</evidence>
<evidence type="ECO:0008006" key="4">
    <source>
        <dbReference type="Google" id="ProtNLM"/>
    </source>
</evidence>
<evidence type="ECO:0000256" key="1">
    <source>
        <dbReference type="SAM" id="MobiDB-lite"/>
    </source>
</evidence>
<proteinExistence type="predicted"/>
<feature type="region of interest" description="Disordered" evidence="1">
    <location>
        <begin position="128"/>
        <end position="150"/>
    </location>
</feature>
<reference evidence="2 3" key="1">
    <citation type="submission" date="2011-11" db="EMBL/GenBank/DDBJ databases">
        <title>Complete sequence of Granulicella mallensis MP5ACTX8.</title>
        <authorList>
            <consortium name="US DOE Joint Genome Institute"/>
            <person name="Lucas S."/>
            <person name="Copeland A."/>
            <person name="Lapidus A."/>
            <person name="Cheng J.-F."/>
            <person name="Goodwin L."/>
            <person name="Pitluck S."/>
            <person name="Peters L."/>
            <person name="Lu M."/>
            <person name="Detter J.C."/>
            <person name="Han C."/>
            <person name="Tapia R."/>
            <person name="Land M."/>
            <person name="Hauser L."/>
            <person name="Kyrpides N."/>
            <person name="Ivanova N."/>
            <person name="Mikhailova N."/>
            <person name="Pagani I."/>
            <person name="Rawat S."/>
            <person name="Mannisto M."/>
            <person name="Haggblom M."/>
            <person name="Woyke T."/>
        </authorList>
    </citation>
    <scope>NUCLEOTIDE SEQUENCE [LARGE SCALE GENOMIC DNA]</scope>
    <source>
        <strain evidence="3">ATCC BAA-1857 / DSM 23137 / MP5ACTX8</strain>
    </source>
</reference>
<dbReference type="eggNOG" id="COG3408">
    <property type="taxonomic scope" value="Bacteria"/>
</dbReference>
<dbReference type="STRING" id="682795.AciX8_4750"/>
<dbReference type="OrthoDB" id="7521722at2"/>
<dbReference type="Gene3D" id="1.50.10.10">
    <property type="match status" value="1"/>
</dbReference>
<evidence type="ECO:0000313" key="2">
    <source>
        <dbReference type="EMBL" id="AEU39019.1"/>
    </source>
</evidence>
<name>G8NXM4_GRAMM</name>
<dbReference type="RefSeq" id="WP_014267890.1">
    <property type="nucleotide sequence ID" value="NC_016631.1"/>
</dbReference>
<dbReference type="AlphaFoldDB" id="G8NXM4"/>
<dbReference type="InterPro" id="IPR008928">
    <property type="entry name" value="6-hairpin_glycosidase_sf"/>
</dbReference>
<dbReference type="KEGG" id="gma:AciX8_4750"/>
<keyword evidence="3" id="KW-1185">Reference proteome</keyword>
<dbReference type="InterPro" id="IPR012341">
    <property type="entry name" value="6hp_glycosidase-like_sf"/>
</dbReference>